<name>A0A3S0XHS5_9PROT</name>
<accession>A0A3S0XHS5</accession>
<evidence type="ECO:0000313" key="1">
    <source>
        <dbReference type="EMBL" id="RUQ59818.1"/>
    </source>
</evidence>
<organism evidence="1 2">
    <name type="scientific">Azospirillum doebereinerae</name>
    <dbReference type="NCBI Taxonomy" id="92933"/>
    <lineage>
        <taxon>Bacteria</taxon>
        <taxon>Pseudomonadati</taxon>
        <taxon>Pseudomonadota</taxon>
        <taxon>Alphaproteobacteria</taxon>
        <taxon>Rhodospirillales</taxon>
        <taxon>Azospirillaceae</taxon>
        <taxon>Azospirillum</taxon>
    </lineage>
</organism>
<reference evidence="1 2" key="1">
    <citation type="submission" date="2018-12" db="EMBL/GenBank/DDBJ databases">
        <authorList>
            <person name="Yang Y."/>
        </authorList>
    </citation>
    <scope>NUCLEOTIDE SEQUENCE [LARGE SCALE GENOMIC DNA]</scope>
    <source>
        <strain evidence="1 2">GSF71</strain>
    </source>
</reference>
<protein>
    <recommendedName>
        <fullName evidence="3">Invasion associated locus B family protein</fullName>
    </recommendedName>
</protein>
<dbReference type="InterPro" id="IPR038696">
    <property type="entry name" value="IalB_sf"/>
</dbReference>
<dbReference type="Gene3D" id="2.60.40.1880">
    <property type="entry name" value="Invasion associated locus B (IalB) protein"/>
    <property type="match status" value="1"/>
</dbReference>
<dbReference type="InterPro" id="IPR010642">
    <property type="entry name" value="Invasion_prot_B"/>
</dbReference>
<evidence type="ECO:0000313" key="2">
    <source>
        <dbReference type="Proteomes" id="UP000280346"/>
    </source>
</evidence>
<evidence type="ECO:0008006" key="3">
    <source>
        <dbReference type="Google" id="ProtNLM"/>
    </source>
</evidence>
<dbReference type="EMBL" id="RZIJ01000060">
    <property type="protein sequence ID" value="RUQ59818.1"/>
    <property type="molecule type" value="Genomic_DNA"/>
</dbReference>
<gene>
    <name evidence="1" type="ORF">EJ913_30960</name>
</gene>
<dbReference type="Pfam" id="PF06776">
    <property type="entry name" value="IalB"/>
    <property type="match status" value="1"/>
</dbReference>
<comment type="caution">
    <text evidence="1">The sequence shown here is derived from an EMBL/GenBank/DDBJ whole genome shotgun (WGS) entry which is preliminary data.</text>
</comment>
<proteinExistence type="predicted"/>
<keyword evidence="2" id="KW-1185">Reference proteome</keyword>
<dbReference type="AlphaFoldDB" id="A0A3S0XHS5"/>
<sequence length="207" mass="22511">MSLWEKFLMKDCEILGNFLKGSTARLNQPPSRRPNRPQYGKTGKIHLLGAVLAAVAGGLGFAPTVANAQDPAAPLWNRQCARNEEGREFCYVEQYAIAMPAKTVLLNVRFGFLGPQGQPRIILTVPLGTQLIPGLGLTIDKEKPLALPFESCQTGGCRTVADLDPASLDRFRRGQSMTVRFVGDDGKPLDIPVPLKGLDAAFKQLKP</sequence>
<dbReference type="Proteomes" id="UP000280346">
    <property type="component" value="Unassembled WGS sequence"/>
</dbReference>
<dbReference type="OrthoDB" id="9814802at2"/>